<sequence>MLSERAWRERGRGYGVSGSGTTTPEHRRGPNAATWSYGGRARSGGGGGGAEEGCERGCATLSRRAGNAARGGRPRGGTGRGGEVRQPPAAGRQPPASVTFDGGWSGRRTVGRSDVAVGTRAARLSC</sequence>
<evidence type="ECO:0000313" key="3">
    <source>
        <dbReference type="Proteomes" id="UP000789524"/>
    </source>
</evidence>
<dbReference type="AlphaFoldDB" id="A0A8J2QCU2"/>
<feature type="compositionally biased region" description="Low complexity" evidence="1">
    <location>
        <begin position="85"/>
        <end position="96"/>
    </location>
</feature>
<feature type="compositionally biased region" description="Low complexity" evidence="1">
    <location>
        <begin position="56"/>
        <end position="71"/>
    </location>
</feature>
<proteinExistence type="predicted"/>
<feature type="compositionally biased region" description="Basic and acidic residues" evidence="1">
    <location>
        <begin position="1"/>
        <end position="12"/>
    </location>
</feature>
<name>A0A8J2QCU2_9NEOP</name>
<evidence type="ECO:0000313" key="2">
    <source>
        <dbReference type="EMBL" id="CAG9560045.1"/>
    </source>
</evidence>
<organism evidence="2 3">
    <name type="scientific">Danaus chrysippus</name>
    <name type="common">African queen</name>
    <dbReference type="NCBI Taxonomy" id="151541"/>
    <lineage>
        <taxon>Eukaryota</taxon>
        <taxon>Metazoa</taxon>
        <taxon>Ecdysozoa</taxon>
        <taxon>Arthropoda</taxon>
        <taxon>Hexapoda</taxon>
        <taxon>Insecta</taxon>
        <taxon>Pterygota</taxon>
        <taxon>Neoptera</taxon>
        <taxon>Endopterygota</taxon>
        <taxon>Lepidoptera</taxon>
        <taxon>Glossata</taxon>
        <taxon>Ditrysia</taxon>
        <taxon>Papilionoidea</taxon>
        <taxon>Nymphalidae</taxon>
        <taxon>Danainae</taxon>
        <taxon>Danaini</taxon>
        <taxon>Danaina</taxon>
        <taxon>Danaus</taxon>
        <taxon>Anosia</taxon>
    </lineage>
</organism>
<feature type="compositionally biased region" description="Gly residues" evidence="1">
    <location>
        <begin position="41"/>
        <end position="51"/>
    </location>
</feature>
<feature type="region of interest" description="Disordered" evidence="1">
    <location>
        <begin position="1"/>
        <end position="110"/>
    </location>
</feature>
<evidence type="ECO:0000256" key="1">
    <source>
        <dbReference type="SAM" id="MobiDB-lite"/>
    </source>
</evidence>
<protein>
    <submittedName>
        <fullName evidence="2">(African queen) hypothetical protein</fullName>
    </submittedName>
</protein>
<dbReference type="EMBL" id="CAKASE010000044">
    <property type="protein sequence ID" value="CAG9560045.1"/>
    <property type="molecule type" value="Genomic_DNA"/>
</dbReference>
<gene>
    <name evidence="2" type="ORF">DCHRY22_LOCUS1776</name>
</gene>
<reference evidence="2" key="1">
    <citation type="submission" date="2021-09" db="EMBL/GenBank/DDBJ databases">
        <authorList>
            <person name="Martin H S."/>
        </authorList>
    </citation>
    <scope>NUCLEOTIDE SEQUENCE</scope>
</reference>
<keyword evidence="3" id="KW-1185">Reference proteome</keyword>
<dbReference type="Proteomes" id="UP000789524">
    <property type="component" value="Unassembled WGS sequence"/>
</dbReference>
<comment type="caution">
    <text evidence="2">The sequence shown here is derived from an EMBL/GenBank/DDBJ whole genome shotgun (WGS) entry which is preliminary data.</text>
</comment>
<accession>A0A8J2QCU2</accession>